<dbReference type="ExpressionAtlas" id="A0A178W3T2">
    <property type="expression patterns" value="baseline and differential"/>
</dbReference>
<dbReference type="InterPro" id="IPR042238">
    <property type="entry name" value="Rad28/ERCC8/Ckn1/ATCSA-1"/>
</dbReference>
<keyword evidence="1 3" id="KW-0853">WD repeat</keyword>
<dbReference type="Proteomes" id="UP000078284">
    <property type="component" value="Chromosome 1"/>
</dbReference>
<feature type="compositionally biased region" description="Polar residues" evidence="4">
    <location>
        <begin position="244"/>
        <end position="259"/>
    </location>
</feature>
<dbReference type="PROSITE" id="PS50294">
    <property type="entry name" value="WD_REPEATS_REGION"/>
    <property type="match status" value="3"/>
</dbReference>
<keyword evidence="2" id="KW-0677">Repeat</keyword>
<feature type="region of interest" description="Disordered" evidence="4">
    <location>
        <begin position="244"/>
        <end position="270"/>
    </location>
</feature>
<evidence type="ECO:0000256" key="2">
    <source>
        <dbReference type="ARBA" id="ARBA00022737"/>
    </source>
</evidence>
<feature type="repeat" description="WD" evidence="3">
    <location>
        <begin position="368"/>
        <end position="400"/>
    </location>
</feature>
<dbReference type="PANTHER" id="PTHR46202">
    <property type="entry name" value="DNA EXCISION REPAIR PROTEIN ERCC-8"/>
    <property type="match status" value="1"/>
</dbReference>
<comment type="caution">
    <text evidence="5">The sequence shown here is derived from an EMBL/GenBank/DDBJ whole genome shotgun (WGS) entry which is preliminary data.</text>
</comment>
<accession>A0A178W3T2</accession>
<dbReference type="Gene3D" id="2.130.10.10">
    <property type="entry name" value="YVTN repeat-like/Quinoprotein amine dehydrogenase"/>
    <property type="match status" value="1"/>
</dbReference>
<dbReference type="EMBL" id="LUHQ01000001">
    <property type="protein sequence ID" value="OAP12796.1"/>
    <property type="molecule type" value="Genomic_DNA"/>
</dbReference>
<sequence length="423" mass="46949">MWKAFKDRETGRFRSNSFANRFKSRRILSLQLSNRKDFVSPHRGSVNSLQVDLTEGRYLLSGAADGSAAVFDVKRATDYEASGLIAKHKCIFTVRSFDHYVKVWDTNTSQVVVDFKMPGKVYRTAMSSMAMSHTLIAAGTDDVQVRLCDIASGAFSHTLSGHRDGVMSVEWSTSSEWVLYTGGCDGAIRFWDIRRAGCFRVLDNSQTQLGVRPPILKRPAVSSKFFSAAKSSLGDQNWLKTLQSKHTGSQSVKGSSSEKPSVEKSRQKRIHPGMLSTLDRATAHYGVVTGLKATNDGMYLLSAGSYSRIRLWDIESGRNTLVNFETGRIQTDRAIQLDTSDDPALVFVPCMKTVKGFGMWSGRTTLMLRGHYESVNTCCFNSNDQELYTSGADRQIIVWSPGGSVEDEMAQGEVAEDKDNWSD</sequence>
<dbReference type="InterPro" id="IPR036322">
    <property type="entry name" value="WD40_repeat_dom_sf"/>
</dbReference>
<organism evidence="5 6">
    <name type="scientific">Arabidopsis thaliana</name>
    <name type="common">Mouse-ear cress</name>
    <dbReference type="NCBI Taxonomy" id="3702"/>
    <lineage>
        <taxon>Eukaryota</taxon>
        <taxon>Viridiplantae</taxon>
        <taxon>Streptophyta</taxon>
        <taxon>Embryophyta</taxon>
        <taxon>Tracheophyta</taxon>
        <taxon>Spermatophyta</taxon>
        <taxon>Magnoliopsida</taxon>
        <taxon>eudicotyledons</taxon>
        <taxon>Gunneridae</taxon>
        <taxon>Pentapetalae</taxon>
        <taxon>rosids</taxon>
        <taxon>malvids</taxon>
        <taxon>Brassicales</taxon>
        <taxon>Brassicaceae</taxon>
        <taxon>Camelineae</taxon>
        <taxon>Arabidopsis</taxon>
    </lineage>
</organism>
<evidence type="ECO:0000313" key="5">
    <source>
        <dbReference type="EMBL" id="OAP12796.1"/>
    </source>
</evidence>
<dbReference type="InterPro" id="IPR019775">
    <property type="entry name" value="WD40_repeat_CS"/>
</dbReference>
<feature type="repeat" description="WD" evidence="3">
    <location>
        <begin position="159"/>
        <end position="201"/>
    </location>
</feature>
<evidence type="ECO:0000256" key="3">
    <source>
        <dbReference type="PROSITE-ProRule" id="PRU00221"/>
    </source>
</evidence>
<dbReference type="InterPro" id="IPR001680">
    <property type="entry name" value="WD40_rpt"/>
</dbReference>
<dbReference type="Pfam" id="PF00400">
    <property type="entry name" value="WD40"/>
    <property type="match status" value="3"/>
</dbReference>
<dbReference type="InterPro" id="IPR015943">
    <property type="entry name" value="WD40/YVTN_repeat-like_dom_sf"/>
</dbReference>
<evidence type="ECO:0000313" key="6">
    <source>
        <dbReference type="Proteomes" id="UP000078284"/>
    </source>
</evidence>
<protein>
    <recommendedName>
        <fullName evidence="7">Transducin/WD40 repeat-like superfamily protein</fullName>
    </recommendedName>
</protein>
<dbReference type="AlphaFoldDB" id="A0A178W3T2"/>
<gene>
    <name evidence="5" type="ordered locus">AXX17_At1g20730</name>
</gene>
<proteinExistence type="predicted"/>
<dbReference type="SUPFAM" id="SSF50978">
    <property type="entry name" value="WD40 repeat-like"/>
    <property type="match status" value="1"/>
</dbReference>
<dbReference type="PROSITE" id="PS00678">
    <property type="entry name" value="WD_REPEATS_1"/>
    <property type="match status" value="1"/>
</dbReference>
<dbReference type="PROSITE" id="PS50082">
    <property type="entry name" value="WD_REPEATS_2"/>
    <property type="match status" value="3"/>
</dbReference>
<name>A0A178W3T2_ARATH</name>
<evidence type="ECO:0008006" key="7">
    <source>
        <dbReference type="Google" id="ProtNLM"/>
    </source>
</evidence>
<evidence type="ECO:0000256" key="4">
    <source>
        <dbReference type="SAM" id="MobiDB-lite"/>
    </source>
</evidence>
<dbReference type="PANTHER" id="PTHR46202:SF1">
    <property type="entry name" value="DNA EXCISION REPAIR PROTEIN ERCC-8"/>
    <property type="match status" value="1"/>
</dbReference>
<dbReference type="SMART" id="SM00320">
    <property type="entry name" value="WD40"/>
    <property type="match status" value="4"/>
</dbReference>
<dbReference type="GO" id="GO:0006283">
    <property type="term" value="P:transcription-coupled nucleotide-excision repair"/>
    <property type="evidence" value="ECO:0007669"/>
    <property type="project" value="InterPro"/>
</dbReference>
<feature type="repeat" description="WD" evidence="3">
    <location>
        <begin position="281"/>
        <end position="322"/>
    </location>
</feature>
<evidence type="ECO:0000256" key="1">
    <source>
        <dbReference type="ARBA" id="ARBA00022574"/>
    </source>
</evidence>
<dbReference type="FunFam" id="2.130.10.10:FF:001356">
    <property type="entry name" value="Excision repair cross-complementation group 8"/>
    <property type="match status" value="1"/>
</dbReference>
<reference evidence="6" key="1">
    <citation type="journal article" date="2016" name="Proc. Natl. Acad. Sci. U.S.A.">
        <title>Chromosome-level assembly of Arabidopsis thaliana Ler reveals the extent of translocation and inversion polymorphisms.</title>
        <authorList>
            <person name="Zapata L."/>
            <person name="Ding J."/>
            <person name="Willing E.M."/>
            <person name="Hartwig B."/>
            <person name="Bezdan D."/>
            <person name="Jiao W.B."/>
            <person name="Patel V."/>
            <person name="Velikkakam James G."/>
            <person name="Koornneef M."/>
            <person name="Ossowski S."/>
            <person name="Schneeberger K."/>
        </authorList>
    </citation>
    <scope>NUCLEOTIDE SEQUENCE [LARGE SCALE GENOMIC DNA]</scope>
    <source>
        <strain evidence="6">cv. Landsberg erecta</strain>
    </source>
</reference>